<feature type="transmembrane region" description="Helical" evidence="9">
    <location>
        <begin position="122"/>
        <end position="142"/>
    </location>
</feature>
<evidence type="ECO:0000256" key="2">
    <source>
        <dbReference type="ARBA" id="ARBA00022448"/>
    </source>
</evidence>
<gene>
    <name evidence="10" type="ORF">PFLUV_G00172070</name>
</gene>
<keyword evidence="11" id="KW-1185">Reference proteome</keyword>
<keyword evidence="4 9" id="KW-1133">Transmembrane helix</keyword>
<dbReference type="InterPro" id="IPR044770">
    <property type="entry name" value="MFS_spinster-like"/>
</dbReference>
<evidence type="ECO:0000256" key="6">
    <source>
        <dbReference type="ARBA" id="ARBA00023136"/>
    </source>
</evidence>
<dbReference type="InterPro" id="IPR036259">
    <property type="entry name" value="MFS_trans_sf"/>
</dbReference>
<dbReference type="PANTHER" id="PTHR23505">
    <property type="entry name" value="SPINSTER"/>
    <property type="match status" value="1"/>
</dbReference>
<comment type="subcellular location">
    <subcellularLocation>
        <location evidence="1">Endomembrane system</location>
        <topology evidence="1">Multi-pass membrane protein</topology>
    </subcellularLocation>
</comment>
<dbReference type="Pfam" id="PF07690">
    <property type="entry name" value="MFS_1"/>
    <property type="match status" value="1"/>
</dbReference>
<keyword evidence="6 9" id="KW-0472">Membrane</keyword>
<evidence type="ECO:0000256" key="9">
    <source>
        <dbReference type="SAM" id="Phobius"/>
    </source>
</evidence>
<evidence type="ECO:0000256" key="3">
    <source>
        <dbReference type="ARBA" id="ARBA00022692"/>
    </source>
</evidence>
<comment type="caution">
    <text evidence="10">The sequence shown here is derived from an EMBL/GenBank/DDBJ whole genome shotgun (WGS) entry which is preliminary data.</text>
</comment>
<dbReference type="GO" id="GO:0006869">
    <property type="term" value="P:lipid transport"/>
    <property type="evidence" value="ECO:0007669"/>
    <property type="project" value="UniProtKB-KW"/>
</dbReference>
<evidence type="ECO:0000256" key="5">
    <source>
        <dbReference type="ARBA" id="ARBA00023055"/>
    </source>
</evidence>
<keyword evidence="2" id="KW-0813">Transport</keyword>
<dbReference type="GO" id="GO:0012505">
    <property type="term" value="C:endomembrane system"/>
    <property type="evidence" value="ECO:0007669"/>
    <property type="project" value="UniProtKB-SubCell"/>
</dbReference>
<feature type="transmembrane region" description="Helical" evidence="9">
    <location>
        <begin position="149"/>
        <end position="167"/>
    </location>
</feature>
<protein>
    <recommendedName>
        <fullName evidence="12">Major facilitator superfamily (MFS) profile domain-containing protein</fullName>
    </recommendedName>
</protein>
<evidence type="ECO:0000313" key="10">
    <source>
        <dbReference type="EMBL" id="KAF1379056.1"/>
    </source>
</evidence>
<dbReference type="PANTHER" id="PTHR23505:SF13">
    <property type="entry name" value="PROTEIN SPINSTER HOMOLOG 1"/>
    <property type="match status" value="1"/>
</dbReference>
<dbReference type="InterPro" id="IPR011701">
    <property type="entry name" value="MFS"/>
</dbReference>
<reference evidence="10 11" key="1">
    <citation type="submission" date="2019-06" db="EMBL/GenBank/DDBJ databases">
        <title>A chromosome-scale genome assembly of the European perch, Perca fluviatilis.</title>
        <authorList>
            <person name="Roques C."/>
            <person name="Zahm M."/>
            <person name="Cabau C."/>
            <person name="Klopp C."/>
            <person name="Bouchez O."/>
            <person name="Donnadieu C."/>
            <person name="Kuhl H."/>
            <person name="Gislard M."/>
            <person name="Guendouz S."/>
            <person name="Journot L."/>
            <person name="Haffray P."/>
            <person name="Bestin A."/>
            <person name="Morvezen R."/>
            <person name="Feron R."/>
            <person name="Wen M."/>
            <person name="Jouanno E."/>
            <person name="Herpin A."/>
            <person name="Schartl M."/>
            <person name="Postlethwait J."/>
            <person name="Schaerlinger B."/>
            <person name="Chardard D."/>
            <person name="Lecocq T."/>
            <person name="Poncet C."/>
            <person name="Jaffrelo L."/>
            <person name="Lampietro C."/>
            <person name="Guiguen Y."/>
        </authorList>
    </citation>
    <scope>NUCLEOTIDE SEQUENCE [LARGE SCALE GENOMIC DNA]</scope>
    <source>
        <tissue evidence="10">Blood</tissue>
    </source>
</reference>
<organism evidence="10 11">
    <name type="scientific">Perca fluviatilis</name>
    <name type="common">European perch</name>
    <dbReference type="NCBI Taxonomy" id="8168"/>
    <lineage>
        <taxon>Eukaryota</taxon>
        <taxon>Metazoa</taxon>
        <taxon>Chordata</taxon>
        <taxon>Craniata</taxon>
        <taxon>Vertebrata</taxon>
        <taxon>Euteleostomi</taxon>
        <taxon>Actinopterygii</taxon>
        <taxon>Neopterygii</taxon>
        <taxon>Teleostei</taxon>
        <taxon>Neoteleostei</taxon>
        <taxon>Acanthomorphata</taxon>
        <taxon>Eupercaria</taxon>
        <taxon>Perciformes</taxon>
        <taxon>Percoidei</taxon>
        <taxon>Percidae</taxon>
        <taxon>Percinae</taxon>
        <taxon>Perca</taxon>
    </lineage>
</organism>
<accession>A0A6A5E8S0</accession>
<sequence>MADAVSDSEKQAAKQPPKRRRILDPSAIVSVPVYSNKVSSSLQLKPTAEMFAGKENSDDVADDSLWSPFSSPKRSSTVVIGLSDSEDEAEHVEKKTEPAAMRCRVLPDIEQYFGIDDGKSGLLQTVFICSYMFLAPVFGYLGDRYNRKFIMSVGISFWALVTLASSYTPKEVCFFLDYSGLGYIVGSQVGNLAQDWHWALRVTPGLGLIRPSLLLLALSASRSLSQGVAYRPHAPTTGAGDPLHHPSTNSH</sequence>
<dbReference type="Proteomes" id="UP000465112">
    <property type="component" value="Chromosome 15"/>
</dbReference>
<keyword evidence="3 9" id="KW-0812">Transmembrane</keyword>
<feature type="region of interest" description="Disordered" evidence="8">
    <location>
        <begin position="1"/>
        <end position="23"/>
    </location>
</feature>
<dbReference type="GO" id="GO:0016020">
    <property type="term" value="C:membrane"/>
    <property type="evidence" value="ECO:0007669"/>
    <property type="project" value="TreeGrafter"/>
</dbReference>
<dbReference type="AlphaFoldDB" id="A0A6A5E8S0"/>
<comment type="similarity">
    <text evidence="7">Belongs to the major facilitator superfamily. Spinster (TC 2.A.1.49) family.</text>
</comment>
<evidence type="ECO:0000256" key="4">
    <source>
        <dbReference type="ARBA" id="ARBA00022989"/>
    </source>
</evidence>
<evidence type="ECO:0000313" key="11">
    <source>
        <dbReference type="Proteomes" id="UP000465112"/>
    </source>
</evidence>
<proteinExistence type="inferred from homology"/>
<dbReference type="GO" id="GO:0022857">
    <property type="term" value="F:transmembrane transporter activity"/>
    <property type="evidence" value="ECO:0007669"/>
    <property type="project" value="InterPro"/>
</dbReference>
<keyword evidence="5" id="KW-0445">Lipid transport</keyword>
<evidence type="ECO:0000256" key="7">
    <source>
        <dbReference type="ARBA" id="ARBA00024338"/>
    </source>
</evidence>
<dbReference type="Gene3D" id="1.20.1250.20">
    <property type="entry name" value="MFS general substrate transporter like domains"/>
    <property type="match status" value="1"/>
</dbReference>
<evidence type="ECO:0000256" key="8">
    <source>
        <dbReference type="SAM" id="MobiDB-lite"/>
    </source>
</evidence>
<dbReference type="SUPFAM" id="SSF103473">
    <property type="entry name" value="MFS general substrate transporter"/>
    <property type="match status" value="1"/>
</dbReference>
<evidence type="ECO:0008006" key="12">
    <source>
        <dbReference type="Google" id="ProtNLM"/>
    </source>
</evidence>
<name>A0A6A5E8S0_PERFL</name>
<evidence type="ECO:0000256" key="1">
    <source>
        <dbReference type="ARBA" id="ARBA00004127"/>
    </source>
</evidence>
<dbReference type="EMBL" id="VHII01000015">
    <property type="protein sequence ID" value="KAF1379056.1"/>
    <property type="molecule type" value="Genomic_DNA"/>
</dbReference>